<organism evidence="10 11">
    <name type="scientific">Candidatus Endolissoclinum faulkneri L2</name>
    <dbReference type="NCBI Taxonomy" id="1193729"/>
    <lineage>
        <taxon>Bacteria</taxon>
        <taxon>Pseudomonadati</taxon>
        <taxon>Pseudomonadota</taxon>
        <taxon>Alphaproteobacteria</taxon>
        <taxon>Rhodospirillales</taxon>
        <taxon>Rhodospirillaceae</taxon>
        <taxon>Candidatus Endolissoclinum</taxon>
    </lineage>
</organism>
<evidence type="ECO:0000256" key="8">
    <source>
        <dbReference type="ARBA" id="ARBA00023136"/>
    </source>
</evidence>
<dbReference type="Pfam" id="PF00584">
    <property type="entry name" value="SecE"/>
    <property type="match status" value="1"/>
</dbReference>
<evidence type="ECO:0000256" key="9">
    <source>
        <dbReference type="HAMAP-Rule" id="MF_00422"/>
    </source>
</evidence>
<evidence type="ECO:0000256" key="6">
    <source>
        <dbReference type="ARBA" id="ARBA00022989"/>
    </source>
</evidence>
<keyword evidence="4 9" id="KW-0812">Transmembrane</keyword>
<keyword evidence="3 9" id="KW-1003">Cell membrane</keyword>
<protein>
    <recommendedName>
        <fullName evidence="9">Protein translocase subunit SecE</fullName>
    </recommendedName>
</protein>
<name>K7YFV2_9PROT</name>
<evidence type="ECO:0000256" key="3">
    <source>
        <dbReference type="ARBA" id="ARBA00022475"/>
    </source>
</evidence>
<dbReference type="STRING" id="1193729.A1OE_248"/>
<dbReference type="GO" id="GO:0005886">
    <property type="term" value="C:plasma membrane"/>
    <property type="evidence" value="ECO:0007669"/>
    <property type="project" value="UniProtKB-SubCell"/>
</dbReference>
<comment type="similarity">
    <text evidence="9">Belongs to the SecE/SEC61-gamma family.</text>
</comment>
<dbReference type="AlphaFoldDB" id="K7YFV2"/>
<keyword evidence="11" id="KW-1185">Reference proteome</keyword>
<evidence type="ECO:0000256" key="4">
    <source>
        <dbReference type="ARBA" id="ARBA00022692"/>
    </source>
</evidence>
<evidence type="ECO:0000313" key="10">
    <source>
        <dbReference type="EMBL" id="AFX98450.1"/>
    </source>
</evidence>
<evidence type="ECO:0000313" key="11">
    <source>
        <dbReference type="Proteomes" id="UP000010077"/>
    </source>
</evidence>
<dbReference type="HAMAP" id="MF_00422">
    <property type="entry name" value="SecE"/>
    <property type="match status" value="1"/>
</dbReference>
<dbReference type="InterPro" id="IPR038379">
    <property type="entry name" value="SecE_sf"/>
</dbReference>
<dbReference type="InterPro" id="IPR005807">
    <property type="entry name" value="SecE_bac"/>
</dbReference>
<dbReference type="GO" id="GO:0043952">
    <property type="term" value="P:protein transport by the Sec complex"/>
    <property type="evidence" value="ECO:0007669"/>
    <property type="project" value="UniProtKB-UniRule"/>
</dbReference>
<dbReference type="NCBIfam" id="TIGR00964">
    <property type="entry name" value="secE_bact"/>
    <property type="match status" value="1"/>
</dbReference>
<gene>
    <name evidence="9" type="primary">secE</name>
    <name evidence="10" type="ORF">A1OE_248</name>
</gene>
<comment type="subcellular location">
    <subcellularLocation>
        <location evidence="9">Cell membrane</location>
        <topology evidence="9">Single-pass membrane protein</topology>
    </subcellularLocation>
    <subcellularLocation>
        <location evidence="1">Membrane</location>
    </subcellularLocation>
</comment>
<proteinExistence type="inferred from homology"/>
<comment type="function">
    <text evidence="9">Essential subunit of the Sec protein translocation channel SecYEG. Clamps together the 2 halves of SecY. May contact the channel plug during translocation.</text>
</comment>
<dbReference type="PANTHER" id="PTHR33910">
    <property type="entry name" value="PROTEIN TRANSLOCASE SUBUNIT SECE"/>
    <property type="match status" value="1"/>
</dbReference>
<dbReference type="PANTHER" id="PTHR33910:SF1">
    <property type="entry name" value="PROTEIN TRANSLOCASE SUBUNIT SECE"/>
    <property type="match status" value="1"/>
</dbReference>
<feature type="transmembrane region" description="Helical" evidence="9">
    <location>
        <begin position="29"/>
        <end position="50"/>
    </location>
</feature>
<evidence type="ECO:0000256" key="5">
    <source>
        <dbReference type="ARBA" id="ARBA00022927"/>
    </source>
</evidence>
<evidence type="ECO:0000256" key="7">
    <source>
        <dbReference type="ARBA" id="ARBA00023010"/>
    </source>
</evidence>
<keyword evidence="8 9" id="KW-0472">Membrane</keyword>
<dbReference type="InterPro" id="IPR001901">
    <property type="entry name" value="Translocase_SecE/Sec61-g"/>
</dbReference>
<accession>K7YFV2</accession>
<dbReference type="HOGENOM" id="CLU_113663_4_1_5"/>
<evidence type="ECO:0000256" key="2">
    <source>
        <dbReference type="ARBA" id="ARBA00022448"/>
    </source>
</evidence>
<evidence type="ECO:0000256" key="1">
    <source>
        <dbReference type="ARBA" id="ARBA00004370"/>
    </source>
</evidence>
<dbReference type="GO" id="GO:0009306">
    <property type="term" value="P:protein secretion"/>
    <property type="evidence" value="ECO:0007669"/>
    <property type="project" value="UniProtKB-UniRule"/>
</dbReference>
<dbReference type="Gene3D" id="1.20.5.1030">
    <property type="entry name" value="Preprotein translocase secy subunit"/>
    <property type="match status" value="1"/>
</dbReference>
<dbReference type="GO" id="GO:0008320">
    <property type="term" value="F:protein transmembrane transporter activity"/>
    <property type="evidence" value="ECO:0007669"/>
    <property type="project" value="UniProtKB-UniRule"/>
</dbReference>
<sequence length="66" mass="7404">MIIKLSPSQFIRQVRKEVAMVAWAGRREVLLATLMVLVMVFLSSVFLFVVDQVISWGVQIVLGLGN</sequence>
<keyword evidence="2 9" id="KW-0813">Transport</keyword>
<reference evidence="10 11" key="1">
    <citation type="journal article" date="2012" name="Proc. Natl. Acad. Sci. U.S.A.">
        <title>Genome streamlining and chemical defense in a coral reef symbiosis.</title>
        <authorList>
            <person name="Kwan J.C."/>
            <person name="Donia M.S."/>
            <person name="Han A.W."/>
            <person name="Hirose E."/>
            <person name="Haygood M.G."/>
            <person name="Schmidt E.W."/>
        </authorList>
    </citation>
    <scope>NUCLEOTIDE SEQUENCE [LARGE SCALE GENOMIC DNA]</scope>
    <source>
        <strain evidence="10 11">L2</strain>
    </source>
</reference>
<dbReference type="EMBL" id="CP003539">
    <property type="protein sequence ID" value="AFX98450.1"/>
    <property type="molecule type" value="Genomic_DNA"/>
</dbReference>
<dbReference type="GO" id="GO:0006605">
    <property type="term" value="P:protein targeting"/>
    <property type="evidence" value="ECO:0007669"/>
    <property type="project" value="UniProtKB-UniRule"/>
</dbReference>
<dbReference type="GO" id="GO:0065002">
    <property type="term" value="P:intracellular protein transmembrane transport"/>
    <property type="evidence" value="ECO:0007669"/>
    <property type="project" value="UniProtKB-UniRule"/>
</dbReference>
<dbReference type="eggNOG" id="COG0690">
    <property type="taxonomic scope" value="Bacteria"/>
</dbReference>
<keyword evidence="5 9" id="KW-0653">Protein transport</keyword>
<keyword evidence="7 9" id="KW-0811">Translocation</keyword>
<keyword evidence="6 9" id="KW-1133">Transmembrane helix</keyword>
<dbReference type="RefSeq" id="WP_015087948.1">
    <property type="nucleotide sequence ID" value="NC_019566.1"/>
</dbReference>
<dbReference type="Proteomes" id="UP000010077">
    <property type="component" value="Chromosome"/>
</dbReference>
<comment type="subunit">
    <text evidence="9">Component of the Sec protein translocase complex. Heterotrimer consisting of SecY, SecE and SecG subunits. The heterotrimers can form oligomers, although 1 heterotrimer is thought to be able to translocate proteins. Interacts with the ribosome. Interacts with SecDF, and other proteins may be involved. Interacts with SecA.</text>
</comment>
<dbReference type="KEGG" id="thal:A1OE_248"/>